<name>A0A345NKX2_9MICO</name>
<reference evidence="3 4" key="1">
    <citation type="submission" date="2018-07" db="EMBL/GenBank/DDBJ databases">
        <title>Complete genome sequencing of Ornithinimicrobium sp. AMA3305.</title>
        <authorList>
            <person name="Bae J.-W."/>
        </authorList>
    </citation>
    <scope>NUCLEOTIDE SEQUENCE [LARGE SCALE GENOMIC DNA]</scope>
    <source>
        <strain evidence="3 4">AMA3305</strain>
    </source>
</reference>
<feature type="transmembrane region" description="Helical" evidence="2">
    <location>
        <begin position="12"/>
        <end position="32"/>
    </location>
</feature>
<keyword evidence="2" id="KW-0812">Transmembrane</keyword>
<dbReference type="EMBL" id="CP031229">
    <property type="protein sequence ID" value="AXH95680.1"/>
    <property type="molecule type" value="Genomic_DNA"/>
</dbReference>
<feature type="region of interest" description="Disordered" evidence="1">
    <location>
        <begin position="172"/>
        <end position="199"/>
    </location>
</feature>
<evidence type="ECO:0000313" key="4">
    <source>
        <dbReference type="Proteomes" id="UP000253790"/>
    </source>
</evidence>
<keyword evidence="4" id="KW-1185">Reference proteome</keyword>
<evidence type="ECO:0000313" key="3">
    <source>
        <dbReference type="EMBL" id="AXH95680.1"/>
    </source>
</evidence>
<keyword evidence="2" id="KW-1133">Transmembrane helix</keyword>
<proteinExistence type="predicted"/>
<feature type="compositionally biased region" description="Low complexity" evidence="1">
    <location>
        <begin position="180"/>
        <end position="192"/>
    </location>
</feature>
<dbReference type="RefSeq" id="WP_114927445.1">
    <property type="nucleotide sequence ID" value="NZ_CP031229.1"/>
</dbReference>
<sequence length="199" mass="20376">MPTGYGTTRGRLLAAIAALMVLAGAALLWLGLRGLTEAPDVQLGAATHRTTVDAGAGGFSLWSPDASAFATAVCTADDRTLLRPVSGYGVEVDGATYHELARSPQGLTGEVVVSCEPAQEFRVGPPAQAASSTGLRGTAGVLAGTTLLVLGLALEGWVLVAGARRRRMESFRVPARRLDPGPSTTPPTQTAAPDRDGKG</sequence>
<accession>A0A345NKX2</accession>
<dbReference type="Proteomes" id="UP000253790">
    <property type="component" value="Chromosome"/>
</dbReference>
<organism evidence="3 4">
    <name type="scientific">Ornithinimicrobium avium</name>
    <dbReference type="NCBI Taxonomy" id="2283195"/>
    <lineage>
        <taxon>Bacteria</taxon>
        <taxon>Bacillati</taxon>
        <taxon>Actinomycetota</taxon>
        <taxon>Actinomycetes</taxon>
        <taxon>Micrococcales</taxon>
        <taxon>Ornithinimicrobiaceae</taxon>
        <taxon>Ornithinimicrobium</taxon>
    </lineage>
</organism>
<keyword evidence="2" id="KW-0472">Membrane</keyword>
<dbReference type="OrthoDB" id="4868356at2"/>
<evidence type="ECO:0000256" key="1">
    <source>
        <dbReference type="SAM" id="MobiDB-lite"/>
    </source>
</evidence>
<protein>
    <submittedName>
        <fullName evidence="3">Uncharacterized protein</fullName>
    </submittedName>
</protein>
<dbReference type="KEGG" id="orn:DV701_05685"/>
<evidence type="ECO:0000256" key="2">
    <source>
        <dbReference type="SAM" id="Phobius"/>
    </source>
</evidence>
<gene>
    <name evidence="3" type="ORF">DV701_05685</name>
</gene>
<feature type="transmembrane region" description="Helical" evidence="2">
    <location>
        <begin position="141"/>
        <end position="162"/>
    </location>
</feature>
<dbReference type="AlphaFoldDB" id="A0A345NKX2"/>